<dbReference type="GO" id="GO:0009190">
    <property type="term" value="P:cyclic nucleotide biosynthetic process"/>
    <property type="evidence" value="ECO:0007669"/>
    <property type="project" value="InterPro"/>
</dbReference>
<dbReference type="PANTHER" id="PTHR43081">
    <property type="entry name" value="ADENYLATE CYCLASE, TERMINAL-DIFFERENTIATION SPECIFIC-RELATED"/>
    <property type="match status" value="1"/>
</dbReference>
<dbReference type="SUPFAM" id="SSF49879">
    <property type="entry name" value="SMAD/FHA domain"/>
    <property type="match status" value="1"/>
</dbReference>
<feature type="domain" description="Guanylate cyclase" evidence="2">
    <location>
        <begin position="9"/>
        <end position="122"/>
    </location>
</feature>
<dbReference type="Gene3D" id="3.30.70.1230">
    <property type="entry name" value="Nucleotide cyclase"/>
    <property type="match status" value="1"/>
</dbReference>
<accession>A0A935T544</accession>
<dbReference type="InterPro" id="IPR001054">
    <property type="entry name" value="A/G_cyclase"/>
</dbReference>
<evidence type="ECO:0000259" key="2">
    <source>
        <dbReference type="PROSITE" id="PS50125"/>
    </source>
</evidence>
<name>A0A935T544_9PROT</name>
<proteinExistence type="predicted"/>
<dbReference type="EMBL" id="JADJOT010000002">
    <property type="protein sequence ID" value="MBK7953145.1"/>
    <property type="molecule type" value="Genomic_DNA"/>
</dbReference>
<evidence type="ECO:0000313" key="4">
    <source>
        <dbReference type="Proteomes" id="UP000706151"/>
    </source>
</evidence>
<dbReference type="Gene3D" id="2.60.200.20">
    <property type="match status" value="1"/>
</dbReference>
<dbReference type="InterPro" id="IPR050697">
    <property type="entry name" value="Adenylyl/Guanylyl_Cyclase_3/4"/>
</dbReference>
<dbReference type="InterPro" id="IPR029787">
    <property type="entry name" value="Nucleotide_cyclase"/>
</dbReference>
<dbReference type="SMART" id="SM00240">
    <property type="entry name" value="FHA"/>
    <property type="match status" value="1"/>
</dbReference>
<gene>
    <name evidence="3" type="ORF">IPK02_03685</name>
</gene>
<dbReference type="PANTHER" id="PTHR43081:SF1">
    <property type="entry name" value="ADENYLATE CYCLASE, TERMINAL-DIFFERENTIATION SPECIFIC"/>
    <property type="match status" value="1"/>
</dbReference>
<protein>
    <submittedName>
        <fullName evidence="3">Adenylate/guanylate cyclase domain-containing protein</fullName>
    </submittedName>
</protein>
<dbReference type="GO" id="GO:0004016">
    <property type="term" value="F:adenylate cyclase activity"/>
    <property type="evidence" value="ECO:0007669"/>
    <property type="project" value="UniProtKB-ARBA"/>
</dbReference>
<dbReference type="Proteomes" id="UP000706151">
    <property type="component" value="Unassembled WGS sequence"/>
</dbReference>
<dbReference type="PROSITE" id="PS50125">
    <property type="entry name" value="GUANYLATE_CYCLASE_2"/>
    <property type="match status" value="1"/>
</dbReference>
<dbReference type="AlphaFoldDB" id="A0A935T544"/>
<reference evidence="3 4" key="1">
    <citation type="submission" date="2020-10" db="EMBL/GenBank/DDBJ databases">
        <title>Connecting structure to function with the recovery of over 1000 high-quality activated sludge metagenome-assembled genomes encoding full-length rRNA genes using long-read sequencing.</title>
        <authorList>
            <person name="Singleton C.M."/>
            <person name="Petriglieri F."/>
            <person name="Kristensen J.M."/>
            <person name="Kirkegaard R.H."/>
            <person name="Michaelsen T.Y."/>
            <person name="Andersen M.H."/>
            <person name="Karst S.M."/>
            <person name="Dueholm M.S."/>
            <person name="Nielsen P.H."/>
            <person name="Albertsen M."/>
        </authorList>
    </citation>
    <scope>NUCLEOTIDE SEQUENCE [LARGE SCALE GENOMIC DNA]</scope>
    <source>
        <strain evidence="3">Fred_18-Q3-R57-64_BAT3C.720</strain>
    </source>
</reference>
<dbReference type="Pfam" id="PF00211">
    <property type="entry name" value="Guanylate_cyc"/>
    <property type="match status" value="1"/>
</dbReference>
<feature type="domain" description="FHA" evidence="1">
    <location>
        <begin position="213"/>
        <end position="257"/>
    </location>
</feature>
<dbReference type="CDD" id="cd07302">
    <property type="entry name" value="CHD"/>
    <property type="match status" value="1"/>
</dbReference>
<dbReference type="Pfam" id="PF00498">
    <property type="entry name" value="FHA"/>
    <property type="match status" value="1"/>
</dbReference>
<dbReference type="SUPFAM" id="SSF55073">
    <property type="entry name" value="Nucleotide cyclase"/>
    <property type="match status" value="1"/>
</dbReference>
<dbReference type="GO" id="GO:0035556">
    <property type="term" value="P:intracellular signal transduction"/>
    <property type="evidence" value="ECO:0007669"/>
    <property type="project" value="InterPro"/>
</dbReference>
<comment type="caution">
    <text evidence="3">The sequence shown here is derived from an EMBL/GenBank/DDBJ whole genome shotgun (WGS) entry which is preliminary data.</text>
</comment>
<dbReference type="CDD" id="cd00060">
    <property type="entry name" value="FHA"/>
    <property type="match status" value="1"/>
</dbReference>
<dbReference type="InterPro" id="IPR008984">
    <property type="entry name" value="SMAD_FHA_dom_sf"/>
</dbReference>
<dbReference type="PROSITE" id="PS50006">
    <property type="entry name" value="FHA_DOMAIN"/>
    <property type="match status" value="1"/>
</dbReference>
<sequence>MSSRERTLSIVLAAVAGSSRLFEKLEGAEALHAVDRCMKRMSRGVDSFDGRLVRIGRHDLTAVFNNANDACQAAIAMQRRIADLPPVCGVQLAIRIGFHHGPVLEVDGEFVGECVNTAECLAGLAGAGQVLTSSETRSLLSPHLQLSTRRLTDLPTGSLPEQHEVFEVLWLQHVAAAPTVIVEPCASAKERDLRLCVRYGHHVKLLDKHRPSMLIGRDVGCEIIIRDRRASRNHALLERRGDHFVLKDVSTNGTYVTLKGEQERFLKRQELVLHGSGVISFAASAASPGADIARFEHL</sequence>
<dbReference type="InterPro" id="IPR000253">
    <property type="entry name" value="FHA_dom"/>
</dbReference>
<evidence type="ECO:0000259" key="1">
    <source>
        <dbReference type="PROSITE" id="PS50006"/>
    </source>
</evidence>
<organism evidence="3 4">
    <name type="scientific">Candidatus Accumulibacter affinis</name>
    <dbReference type="NCBI Taxonomy" id="2954384"/>
    <lineage>
        <taxon>Bacteria</taxon>
        <taxon>Pseudomonadati</taxon>
        <taxon>Pseudomonadota</taxon>
        <taxon>Betaproteobacteria</taxon>
        <taxon>Candidatus Accumulibacter</taxon>
    </lineage>
</organism>
<evidence type="ECO:0000313" key="3">
    <source>
        <dbReference type="EMBL" id="MBK7953145.1"/>
    </source>
</evidence>